<accession>A0ABQ0H6X3</accession>
<protein>
    <submittedName>
        <fullName evidence="1">Uncharacterized protein</fullName>
    </submittedName>
</protein>
<gene>
    <name evidence="1" type="ORF">PPNSA23_46000</name>
</gene>
<proteinExistence type="predicted"/>
<evidence type="ECO:0000313" key="1">
    <source>
        <dbReference type="EMBL" id="GAB1584657.1"/>
    </source>
</evidence>
<reference evidence="1 2" key="1">
    <citation type="submission" date="2024-10" db="EMBL/GenBank/DDBJ databases">
        <title>Isolation, draft genome sequencing and identification of Phyllobacterium sp. NSA23, isolated from leaf soil.</title>
        <authorList>
            <person name="Akita H."/>
        </authorList>
    </citation>
    <scope>NUCLEOTIDE SEQUENCE [LARGE SCALE GENOMIC DNA]</scope>
    <source>
        <strain evidence="1 2">NSA23</strain>
    </source>
</reference>
<name>A0ABQ0H6X3_9HYPH</name>
<dbReference type="EMBL" id="BAAFZP010000002">
    <property type="protein sequence ID" value="GAB1584657.1"/>
    <property type="molecule type" value="Genomic_DNA"/>
</dbReference>
<dbReference type="Proteomes" id="UP001628091">
    <property type="component" value="Unassembled WGS sequence"/>
</dbReference>
<comment type="caution">
    <text evidence="1">The sequence shown here is derived from an EMBL/GenBank/DDBJ whole genome shotgun (WGS) entry which is preliminary data.</text>
</comment>
<sequence length="70" mass="7584">MAVKFGNSQPVQLRRGKEPATAAQAKPVFLRVVTRTAASVSCRSRRIALQDATDVIVPLPAPPYMSLTFT</sequence>
<organism evidence="1 2">
    <name type="scientific">Phyllobacterium phragmitis</name>
    <dbReference type="NCBI Taxonomy" id="2670329"/>
    <lineage>
        <taxon>Bacteria</taxon>
        <taxon>Pseudomonadati</taxon>
        <taxon>Pseudomonadota</taxon>
        <taxon>Alphaproteobacteria</taxon>
        <taxon>Hyphomicrobiales</taxon>
        <taxon>Phyllobacteriaceae</taxon>
        <taxon>Phyllobacterium</taxon>
    </lineage>
</organism>
<evidence type="ECO:0000313" key="2">
    <source>
        <dbReference type="Proteomes" id="UP001628091"/>
    </source>
</evidence>
<keyword evidence="2" id="KW-1185">Reference proteome</keyword>